<accession>A0ABX5DIT5</accession>
<dbReference type="RefSeq" id="WP_096441490.1">
    <property type="nucleotide sequence ID" value="NZ_NWTN01000001.1"/>
</dbReference>
<reference evidence="1 2" key="1">
    <citation type="submission" date="2018-03" db="EMBL/GenBank/DDBJ databases">
        <title>Genetic Diversity and Phenotypic Plasticity of AHL Mediated Quorum Sensing in Environmental Strains of Vibrio mediterranei.</title>
        <authorList>
            <person name="Lantoine F."/>
            <person name="Vouve F."/>
        </authorList>
    </citation>
    <scope>NUCLEOTIDE SEQUENCE [LARGE SCALE GENOMIC DNA]</scope>
    <source>
        <strain evidence="1 2">17LN0615E</strain>
    </source>
</reference>
<sequence>MNYSLTKSEHQLLLRLVNSRRKQSKKVFDKHDNCFRQTTFRELAELTTESKSNIHRLFSKLKSIGLLETVINVNDQPVPMLNPTFLCCKPKWQKKFMEAMYSLGSYDEAIKWAKLCREDFKLYSYSEPIDICEIIDVSTGEVLTIKPKVVRNLSQHEVREWEFTLDSYTSIDRCKRRPSSLVS</sequence>
<evidence type="ECO:0000313" key="1">
    <source>
        <dbReference type="EMBL" id="PRQ69457.1"/>
    </source>
</evidence>
<name>A0ABX5DIT5_9VIBR</name>
<dbReference type="EMBL" id="NWTN01000001">
    <property type="protein sequence ID" value="PRQ69457.1"/>
    <property type="molecule type" value="Genomic_DNA"/>
</dbReference>
<comment type="caution">
    <text evidence="1">The sequence shown here is derived from an EMBL/GenBank/DDBJ whole genome shotgun (WGS) entry which is preliminary data.</text>
</comment>
<dbReference type="Proteomes" id="UP000238163">
    <property type="component" value="Unassembled WGS sequence"/>
</dbReference>
<proteinExistence type="predicted"/>
<protein>
    <submittedName>
        <fullName evidence="1">MarR family transcriptional regulator</fullName>
    </submittedName>
</protein>
<keyword evidence="2" id="KW-1185">Reference proteome</keyword>
<gene>
    <name evidence="1" type="ORF">COR51_02365</name>
</gene>
<evidence type="ECO:0000313" key="2">
    <source>
        <dbReference type="Proteomes" id="UP000238163"/>
    </source>
</evidence>
<organism evidence="1 2">
    <name type="scientific">Vibrio mediterranei</name>
    <dbReference type="NCBI Taxonomy" id="689"/>
    <lineage>
        <taxon>Bacteria</taxon>
        <taxon>Pseudomonadati</taxon>
        <taxon>Pseudomonadota</taxon>
        <taxon>Gammaproteobacteria</taxon>
        <taxon>Vibrionales</taxon>
        <taxon>Vibrionaceae</taxon>
        <taxon>Vibrio</taxon>
    </lineage>
</organism>